<organism evidence="8 9">
    <name type="scientific">Nitrosomonas eutropha</name>
    <dbReference type="NCBI Taxonomy" id="916"/>
    <lineage>
        <taxon>Bacteria</taxon>
        <taxon>Pseudomonadati</taxon>
        <taxon>Pseudomonadota</taxon>
        <taxon>Betaproteobacteria</taxon>
        <taxon>Nitrosomonadales</taxon>
        <taxon>Nitrosomonadaceae</taxon>
        <taxon>Nitrosomonas</taxon>
    </lineage>
</organism>
<feature type="transmembrane region" description="Helical" evidence="7">
    <location>
        <begin position="130"/>
        <end position="147"/>
    </location>
</feature>
<dbReference type="Proteomes" id="UP000247780">
    <property type="component" value="Unassembled WGS sequence"/>
</dbReference>
<dbReference type="Pfam" id="PF06146">
    <property type="entry name" value="PsiE"/>
    <property type="match status" value="1"/>
</dbReference>
<name>A0ABX5M9K5_9PROT</name>
<evidence type="ECO:0000256" key="7">
    <source>
        <dbReference type="SAM" id="Phobius"/>
    </source>
</evidence>
<dbReference type="EMBL" id="QICQ01000002">
    <property type="protein sequence ID" value="PXV83893.1"/>
    <property type="molecule type" value="Genomic_DNA"/>
</dbReference>
<feature type="region of interest" description="Disordered" evidence="6">
    <location>
        <begin position="156"/>
        <end position="175"/>
    </location>
</feature>
<keyword evidence="3 7" id="KW-0812">Transmembrane</keyword>
<evidence type="ECO:0000256" key="5">
    <source>
        <dbReference type="ARBA" id="ARBA00023136"/>
    </source>
</evidence>
<comment type="caution">
    <text evidence="8">The sequence shown here is derived from an EMBL/GenBank/DDBJ whole genome shotgun (WGS) entry which is preliminary data.</text>
</comment>
<feature type="transmembrane region" description="Helical" evidence="7">
    <location>
        <begin position="68"/>
        <end position="86"/>
    </location>
</feature>
<evidence type="ECO:0000256" key="2">
    <source>
        <dbReference type="ARBA" id="ARBA00022475"/>
    </source>
</evidence>
<dbReference type="RefSeq" id="WP_011633962.1">
    <property type="nucleotide sequence ID" value="NZ_FMTW01000004.1"/>
</dbReference>
<keyword evidence="2" id="KW-1003">Cell membrane</keyword>
<sequence>MWKNIAKQWDIIAKQWNIMTFYQRFESVIALFLTLLITLIVIVATFRLFTGVISGLVFGAMDPLDHKMFQNVFGEIMTVLIALEFNHTLQYTVTRQQSVIQTKVVLLIALLAIARKVIILDLKEITAESMYGLAAITLAIGIVYWLLRERDDRLPQTQALQRPENTSTDAERHTA</sequence>
<evidence type="ECO:0000256" key="3">
    <source>
        <dbReference type="ARBA" id="ARBA00022692"/>
    </source>
</evidence>
<evidence type="ECO:0000256" key="4">
    <source>
        <dbReference type="ARBA" id="ARBA00022989"/>
    </source>
</evidence>
<feature type="compositionally biased region" description="Polar residues" evidence="6">
    <location>
        <begin position="156"/>
        <end position="168"/>
    </location>
</feature>
<keyword evidence="9" id="KW-1185">Reference proteome</keyword>
<dbReference type="InterPro" id="IPR020948">
    <property type="entry name" value="P_starv_induced_PsiE-like"/>
</dbReference>
<keyword evidence="5 7" id="KW-0472">Membrane</keyword>
<evidence type="ECO:0000256" key="6">
    <source>
        <dbReference type="SAM" id="MobiDB-lite"/>
    </source>
</evidence>
<evidence type="ECO:0000256" key="1">
    <source>
        <dbReference type="ARBA" id="ARBA00004651"/>
    </source>
</evidence>
<proteinExistence type="predicted"/>
<evidence type="ECO:0000313" key="9">
    <source>
        <dbReference type="Proteomes" id="UP000247780"/>
    </source>
</evidence>
<evidence type="ECO:0000313" key="8">
    <source>
        <dbReference type="EMBL" id="PXV83893.1"/>
    </source>
</evidence>
<feature type="transmembrane region" description="Helical" evidence="7">
    <location>
        <begin position="98"/>
        <end position="118"/>
    </location>
</feature>
<comment type="subcellular location">
    <subcellularLocation>
        <location evidence="1">Cell membrane</location>
        <topology evidence="1">Multi-pass membrane protein</topology>
    </subcellularLocation>
</comment>
<accession>A0ABX5M9K5</accession>
<gene>
    <name evidence="8" type="ORF">C8R14_1029</name>
</gene>
<feature type="transmembrane region" description="Helical" evidence="7">
    <location>
        <begin position="28"/>
        <end position="48"/>
    </location>
</feature>
<reference evidence="8 9" key="1">
    <citation type="submission" date="2018-04" db="EMBL/GenBank/DDBJ databases">
        <title>Active sludge and wastewater microbial communities from Klosterneuburg, Austria.</title>
        <authorList>
            <person name="Wagner M."/>
        </authorList>
    </citation>
    <scope>NUCLEOTIDE SEQUENCE [LARGE SCALE GENOMIC DNA]</scope>
    <source>
        <strain evidence="8 9">Nm 57</strain>
    </source>
</reference>
<keyword evidence="4 7" id="KW-1133">Transmembrane helix</keyword>
<protein>
    <submittedName>
        <fullName evidence="8">Uncharacterized membrane protein (DUF373 family)</fullName>
    </submittedName>
</protein>